<dbReference type="Proteomes" id="UP000792457">
    <property type="component" value="Unassembled WGS sequence"/>
</dbReference>
<dbReference type="GO" id="GO:0003676">
    <property type="term" value="F:nucleic acid binding"/>
    <property type="evidence" value="ECO:0007669"/>
    <property type="project" value="InterPro"/>
</dbReference>
<dbReference type="SUPFAM" id="SSF53098">
    <property type="entry name" value="Ribonuclease H-like"/>
    <property type="match status" value="1"/>
</dbReference>
<dbReference type="InterPro" id="IPR012337">
    <property type="entry name" value="RNaseH-like_sf"/>
</dbReference>
<dbReference type="InterPro" id="IPR036397">
    <property type="entry name" value="RNaseH_sf"/>
</dbReference>
<dbReference type="Pfam" id="PF17921">
    <property type="entry name" value="Integrase_H2C2"/>
    <property type="match status" value="1"/>
</dbReference>
<dbReference type="InterPro" id="IPR050951">
    <property type="entry name" value="Retrovirus_Pol_polyprotein"/>
</dbReference>
<evidence type="ECO:0000313" key="4">
    <source>
        <dbReference type="Proteomes" id="UP000792457"/>
    </source>
</evidence>
<dbReference type="Gene3D" id="1.10.340.70">
    <property type="match status" value="1"/>
</dbReference>
<accession>A0A8K0KLM6</accession>
<reference evidence="3" key="2">
    <citation type="submission" date="2017-10" db="EMBL/GenBank/DDBJ databases">
        <title>Ladona fulva Genome sequencing and assembly.</title>
        <authorList>
            <person name="Murali S."/>
            <person name="Richards S."/>
            <person name="Bandaranaike D."/>
            <person name="Bellair M."/>
            <person name="Blankenburg K."/>
            <person name="Chao H."/>
            <person name="Dinh H."/>
            <person name="Doddapaneni H."/>
            <person name="Dugan-Rocha S."/>
            <person name="Elkadiri S."/>
            <person name="Gnanaolivu R."/>
            <person name="Hernandez B."/>
            <person name="Skinner E."/>
            <person name="Javaid M."/>
            <person name="Lee S."/>
            <person name="Li M."/>
            <person name="Ming W."/>
            <person name="Munidasa M."/>
            <person name="Muniz J."/>
            <person name="Nguyen L."/>
            <person name="Hughes D."/>
            <person name="Osuji N."/>
            <person name="Pu L.-L."/>
            <person name="Puazo M."/>
            <person name="Qu C."/>
            <person name="Quiroz J."/>
            <person name="Raj R."/>
            <person name="Weissenberger G."/>
            <person name="Xin Y."/>
            <person name="Zou X."/>
            <person name="Han Y."/>
            <person name="Worley K."/>
            <person name="Muzny D."/>
            <person name="Gibbs R."/>
        </authorList>
    </citation>
    <scope>NUCLEOTIDE SEQUENCE</scope>
    <source>
        <strain evidence="3">Sampled in the wild</strain>
    </source>
</reference>
<dbReference type="OrthoDB" id="95964at2759"/>
<proteinExistence type="predicted"/>
<sequence length="289" mass="33466">MLFIPFLYPCKYFHCLPSAAHSGIMKTVTRISHSYWWPNHRAEITEMVKRCHLCQITKPRNTLSPGILSSRIESVPWERLYIDFVGPLPRSKRGYCYIFTVVDGFTKMSFLEPVRDASSSSAINVLDTQNPWYLIMPLLLELKYSKICVSRMVLSIYLLHHTTLVPILRREFIEIFFFALTAFTQENHATWDQFLGDLSIAFNTAMHEGTGYTPCKPFFGRDISHPLNNVWKVPISIADDTTSETKLAAFFLARLNFLWISGIPSEFPCSFYFGDKLWRRGWGAHHPDH</sequence>
<gene>
    <name evidence="3" type="ORF">J437_LFUL010120</name>
</gene>
<dbReference type="Gene3D" id="3.30.420.10">
    <property type="entry name" value="Ribonuclease H-like superfamily/Ribonuclease H"/>
    <property type="match status" value="1"/>
</dbReference>
<protein>
    <recommendedName>
        <fullName evidence="1">RNA-directed DNA polymerase</fullName>
        <ecNumber evidence="1">2.7.7.49</ecNumber>
    </recommendedName>
</protein>
<dbReference type="PANTHER" id="PTHR37984:SF5">
    <property type="entry name" value="PROTEIN NYNRIN-LIKE"/>
    <property type="match status" value="1"/>
</dbReference>
<name>A0A8K0KLM6_LADFU</name>
<comment type="caution">
    <text evidence="3">The sequence shown here is derived from an EMBL/GenBank/DDBJ whole genome shotgun (WGS) entry which is preliminary data.</text>
</comment>
<keyword evidence="4" id="KW-1185">Reference proteome</keyword>
<reference evidence="3" key="1">
    <citation type="submission" date="2013-04" db="EMBL/GenBank/DDBJ databases">
        <authorList>
            <person name="Qu J."/>
            <person name="Murali S.C."/>
            <person name="Bandaranaike D."/>
            <person name="Bellair M."/>
            <person name="Blankenburg K."/>
            <person name="Chao H."/>
            <person name="Dinh H."/>
            <person name="Doddapaneni H."/>
            <person name="Downs B."/>
            <person name="Dugan-Rocha S."/>
            <person name="Elkadiri S."/>
            <person name="Gnanaolivu R.D."/>
            <person name="Hernandez B."/>
            <person name="Javaid M."/>
            <person name="Jayaseelan J.C."/>
            <person name="Lee S."/>
            <person name="Li M."/>
            <person name="Ming W."/>
            <person name="Munidasa M."/>
            <person name="Muniz J."/>
            <person name="Nguyen L."/>
            <person name="Ongeri F."/>
            <person name="Osuji N."/>
            <person name="Pu L.-L."/>
            <person name="Puazo M."/>
            <person name="Qu C."/>
            <person name="Quiroz J."/>
            <person name="Raj R."/>
            <person name="Weissenberger G."/>
            <person name="Xin Y."/>
            <person name="Zou X."/>
            <person name="Han Y."/>
            <person name="Richards S."/>
            <person name="Worley K."/>
            <person name="Muzny D."/>
            <person name="Gibbs R."/>
        </authorList>
    </citation>
    <scope>NUCLEOTIDE SEQUENCE</scope>
    <source>
        <strain evidence="3">Sampled in the wild</strain>
    </source>
</reference>
<evidence type="ECO:0000313" key="3">
    <source>
        <dbReference type="EMBL" id="KAG8235890.1"/>
    </source>
</evidence>
<evidence type="ECO:0000259" key="2">
    <source>
        <dbReference type="Pfam" id="PF17921"/>
    </source>
</evidence>
<organism evidence="3 4">
    <name type="scientific">Ladona fulva</name>
    <name type="common">Scarce chaser dragonfly</name>
    <name type="synonym">Libellula fulva</name>
    <dbReference type="NCBI Taxonomy" id="123851"/>
    <lineage>
        <taxon>Eukaryota</taxon>
        <taxon>Metazoa</taxon>
        <taxon>Ecdysozoa</taxon>
        <taxon>Arthropoda</taxon>
        <taxon>Hexapoda</taxon>
        <taxon>Insecta</taxon>
        <taxon>Pterygota</taxon>
        <taxon>Palaeoptera</taxon>
        <taxon>Odonata</taxon>
        <taxon>Epiprocta</taxon>
        <taxon>Anisoptera</taxon>
        <taxon>Libelluloidea</taxon>
        <taxon>Libellulidae</taxon>
        <taxon>Ladona</taxon>
    </lineage>
</organism>
<dbReference type="EC" id="2.7.7.49" evidence="1"/>
<dbReference type="PANTHER" id="PTHR37984">
    <property type="entry name" value="PROTEIN CBG26694"/>
    <property type="match status" value="1"/>
</dbReference>
<dbReference type="AlphaFoldDB" id="A0A8K0KLM6"/>
<dbReference type="InterPro" id="IPR041588">
    <property type="entry name" value="Integrase_H2C2"/>
</dbReference>
<feature type="domain" description="Integrase zinc-binding" evidence="2">
    <location>
        <begin position="11"/>
        <end position="60"/>
    </location>
</feature>
<evidence type="ECO:0000256" key="1">
    <source>
        <dbReference type="ARBA" id="ARBA00012493"/>
    </source>
</evidence>
<dbReference type="EMBL" id="KZ308964">
    <property type="protein sequence ID" value="KAG8235890.1"/>
    <property type="molecule type" value="Genomic_DNA"/>
</dbReference>
<dbReference type="GO" id="GO:0003964">
    <property type="term" value="F:RNA-directed DNA polymerase activity"/>
    <property type="evidence" value="ECO:0007669"/>
    <property type="project" value="UniProtKB-EC"/>
</dbReference>